<evidence type="ECO:0000256" key="2">
    <source>
        <dbReference type="ARBA" id="ARBA00022857"/>
    </source>
</evidence>
<dbReference type="InterPro" id="IPR036291">
    <property type="entry name" value="NAD(P)-bd_dom_sf"/>
</dbReference>
<accession>A0A8H5BAW6</accession>
<dbReference type="SUPFAM" id="SSF51735">
    <property type="entry name" value="NAD(P)-binding Rossmann-fold domains"/>
    <property type="match status" value="1"/>
</dbReference>
<keyword evidence="5" id="KW-1185">Reference proteome</keyword>
<dbReference type="OrthoDB" id="191139at2759"/>
<dbReference type="EMBL" id="JAACJJ010000030">
    <property type="protein sequence ID" value="KAF5318832.1"/>
    <property type="molecule type" value="Genomic_DNA"/>
</dbReference>
<dbReference type="PRINTS" id="PR00081">
    <property type="entry name" value="GDHRDH"/>
</dbReference>
<keyword evidence="3" id="KW-0560">Oxidoreductase</keyword>
<comment type="similarity">
    <text evidence="1">Belongs to the short-chain dehydrogenases/reductases (SDR) family.</text>
</comment>
<sequence>MLHMECSICTRLYVVFNSSSAEFTRERETRVWTRSLASTSILLSLSLYFISSLSTSSVLSLKDYSAMGGCLSRKTGVFSPEKDLMDLTGKVAIVTGGNTGIGYHTIKFLARKGAKVYLGARNEAKAMAALAELEKEGIGRGQVEFLNVNFGDPRWARIAAEEFLKKESRLDILVNNAAQLTGQYEKSPDGGSHFAQPLSVRLDKSNTRHFGRHQYTDGDQVSLLSLVSLPVSKSATSHFSPFVFTRTLLPLMTDTSRKPGSDVRIVTLGSVAHTQSQAKDPKIKFSELEDFNHEYASDFYPDWSRYAVSKLANILFARELQKKLDEAQIPILSIPIHPGEVNTFADRLPWPFLANITMELFFMRPEPGSYTSCFAAASPLVRNFPAKYKNAYLEPVGHVGDLSSNAKRDDLATDLWYTTEQLLEGMEIKIPPV</sequence>
<dbReference type="GO" id="GO:0016491">
    <property type="term" value="F:oxidoreductase activity"/>
    <property type="evidence" value="ECO:0007669"/>
    <property type="project" value="UniProtKB-KW"/>
</dbReference>
<keyword evidence="2" id="KW-0521">NADP</keyword>
<evidence type="ECO:0000256" key="3">
    <source>
        <dbReference type="ARBA" id="ARBA00023002"/>
    </source>
</evidence>
<dbReference type="Pfam" id="PF00106">
    <property type="entry name" value="adh_short"/>
    <property type="match status" value="1"/>
</dbReference>
<comment type="caution">
    <text evidence="4">The sequence shown here is derived from an EMBL/GenBank/DDBJ whole genome shotgun (WGS) entry which is preliminary data.</text>
</comment>
<name>A0A8H5BAW6_9AGAR</name>
<dbReference type="PANTHER" id="PTHR24320">
    <property type="entry name" value="RETINOL DEHYDROGENASE"/>
    <property type="match status" value="1"/>
</dbReference>
<dbReference type="PANTHER" id="PTHR24320:SF282">
    <property type="entry name" value="WW DOMAIN-CONTAINING OXIDOREDUCTASE"/>
    <property type="match status" value="1"/>
</dbReference>
<evidence type="ECO:0008006" key="6">
    <source>
        <dbReference type="Google" id="ProtNLM"/>
    </source>
</evidence>
<proteinExistence type="inferred from homology"/>
<dbReference type="Gene3D" id="3.40.50.720">
    <property type="entry name" value="NAD(P)-binding Rossmann-like Domain"/>
    <property type="match status" value="1"/>
</dbReference>
<evidence type="ECO:0000313" key="4">
    <source>
        <dbReference type="EMBL" id="KAF5318832.1"/>
    </source>
</evidence>
<dbReference type="InterPro" id="IPR002347">
    <property type="entry name" value="SDR_fam"/>
</dbReference>
<dbReference type="Proteomes" id="UP000567179">
    <property type="component" value="Unassembled WGS sequence"/>
</dbReference>
<organism evidence="4 5">
    <name type="scientific">Psilocybe cf. subviscida</name>
    <dbReference type="NCBI Taxonomy" id="2480587"/>
    <lineage>
        <taxon>Eukaryota</taxon>
        <taxon>Fungi</taxon>
        <taxon>Dikarya</taxon>
        <taxon>Basidiomycota</taxon>
        <taxon>Agaricomycotina</taxon>
        <taxon>Agaricomycetes</taxon>
        <taxon>Agaricomycetidae</taxon>
        <taxon>Agaricales</taxon>
        <taxon>Agaricineae</taxon>
        <taxon>Strophariaceae</taxon>
        <taxon>Psilocybe</taxon>
    </lineage>
</organism>
<evidence type="ECO:0000256" key="1">
    <source>
        <dbReference type="ARBA" id="ARBA00006484"/>
    </source>
</evidence>
<evidence type="ECO:0000313" key="5">
    <source>
        <dbReference type="Proteomes" id="UP000567179"/>
    </source>
</evidence>
<protein>
    <recommendedName>
        <fullName evidence="6">NAD(P)-binding protein</fullName>
    </recommendedName>
</protein>
<reference evidence="4 5" key="1">
    <citation type="journal article" date="2020" name="ISME J.">
        <title>Uncovering the hidden diversity of litter-decomposition mechanisms in mushroom-forming fungi.</title>
        <authorList>
            <person name="Floudas D."/>
            <person name="Bentzer J."/>
            <person name="Ahren D."/>
            <person name="Johansson T."/>
            <person name="Persson P."/>
            <person name="Tunlid A."/>
        </authorList>
    </citation>
    <scope>NUCLEOTIDE SEQUENCE [LARGE SCALE GENOMIC DNA]</scope>
    <source>
        <strain evidence="4 5">CBS 101986</strain>
    </source>
</reference>
<dbReference type="AlphaFoldDB" id="A0A8H5BAW6"/>
<gene>
    <name evidence="4" type="ORF">D9619_010957</name>
</gene>